<keyword evidence="1" id="KW-1133">Transmembrane helix</keyword>
<reference evidence="2" key="1">
    <citation type="submission" date="2020-10" db="EMBL/GenBank/DDBJ databases">
        <authorList>
            <person name="Castelo-Branco R."/>
            <person name="Eusebio N."/>
            <person name="Adriana R."/>
            <person name="Vieira A."/>
            <person name="Brugerolle De Fraissinette N."/>
            <person name="Rezende De Castro R."/>
            <person name="Schneider M.P."/>
            <person name="Vasconcelos V."/>
            <person name="Leao P.N."/>
        </authorList>
    </citation>
    <scope>NUCLEOTIDE SEQUENCE</scope>
    <source>
        <strain evidence="2">LEGE 11479</strain>
    </source>
</reference>
<keyword evidence="1" id="KW-0812">Transmembrane</keyword>
<comment type="caution">
    <text evidence="2">The sequence shown here is derived from an EMBL/GenBank/DDBJ whole genome shotgun (WGS) entry which is preliminary data.</text>
</comment>
<feature type="transmembrane region" description="Helical" evidence="1">
    <location>
        <begin position="87"/>
        <end position="108"/>
    </location>
</feature>
<keyword evidence="1" id="KW-0472">Membrane</keyword>
<dbReference type="EMBL" id="JADEXP010000072">
    <property type="protein sequence ID" value="MBE9067029.1"/>
    <property type="molecule type" value="Genomic_DNA"/>
</dbReference>
<feature type="transmembrane region" description="Helical" evidence="1">
    <location>
        <begin position="51"/>
        <end position="75"/>
    </location>
</feature>
<evidence type="ECO:0000256" key="1">
    <source>
        <dbReference type="SAM" id="Phobius"/>
    </source>
</evidence>
<evidence type="ECO:0000313" key="3">
    <source>
        <dbReference type="Proteomes" id="UP000615026"/>
    </source>
</evidence>
<proteinExistence type="predicted"/>
<feature type="transmembrane region" description="Helical" evidence="1">
    <location>
        <begin position="25"/>
        <end position="45"/>
    </location>
</feature>
<dbReference type="InterPro" id="IPR010640">
    <property type="entry name" value="Low_temperature_requirement_A"/>
</dbReference>
<feature type="transmembrane region" description="Helical" evidence="1">
    <location>
        <begin position="114"/>
        <end position="132"/>
    </location>
</feature>
<feature type="transmembrane region" description="Helical" evidence="1">
    <location>
        <begin position="169"/>
        <end position="190"/>
    </location>
</feature>
<dbReference type="Pfam" id="PF06772">
    <property type="entry name" value="LtrA"/>
    <property type="match status" value="1"/>
</dbReference>
<feature type="transmembrane region" description="Helical" evidence="1">
    <location>
        <begin position="310"/>
        <end position="332"/>
    </location>
</feature>
<feature type="transmembrane region" description="Helical" evidence="1">
    <location>
        <begin position="202"/>
        <end position="224"/>
    </location>
</feature>
<protein>
    <submittedName>
        <fullName evidence="2">Low temperature requirement protein A</fullName>
    </submittedName>
</protein>
<gene>
    <name evidence="2" type="ORF">IQ260_10210</name>
</gene>
<evidence type="ECO:0000313" key="2">
    <source>
        <dbReference type="EMBL" id="MBE9067029.1"/>
    </source>
</evidence>
<feature type="transmembrane region" description="Helical" evidence="1">
    <location>
        <begin position="230"/>
        <end position="251"/>
    </location>
</feature>
<dbReference type="Proteomes" id="UP000615026">
    <property type="component" value="Unassembled WGS sequence"/>
</dbReference>
<organism evidence="2 3">
    <name type="scientific">Leptolyngbya cf. ectocarpi LEGE 11479</name>
    <dbReference type="NCBI Taxonomy" id="1828722"/>
    <lineage>
        <taxon>Bacteria</taxon>
        <taxon>Bacillati</taxon>
        <taxon>Cyanobacteriota</taxon>
        <taxon>Cyanophyceae</taxon>
        <taxon>Leptolyngbyales</taxon>
        <taxon>Leptolyngbyaceae</taxon>
        <taxon>Leptolyngbya group</taxon>
        <taxon>Leptolyngbya</taxon>
    </lineage>
</organism>
<dbReference type="PANTHER" id="PTHR36840:SF1">
    <property type="entry name" value="BLL5714 PROTEIN"/>
    <property type="match status" value="1"/>
</dbReference>
<dbReference type="AlphaFoldDB" id="A0A928X116"/>
<name>A0A928X116_LEPEC</name>
<dbReference type="PANTHER" id="PTHR36840">
    <property type="entry name" value="BLL5714 PROTEIN"/>
    <property type="match status" value="1"/>
</dbReference>
<feature type="transmembrane region" description="Helical" evidence="1">
    <location>
        <begin position="274"/>
        <end position="298"/>
    </location>
</feature>
<accession>A0A928X116</accession>
<feature type="transmembrane region" description="Helical" evidence="1">
    <location>
        <begin position="144"/>
        <end position="163"/>
    </location>
</feature>
<sequence length="389" mass="43132">MANQRFHPLQLHFGQERESTRHATWLELFFDLVFVFAIAQLAHLLHSDLSWAGIAGFVGLFIPVWWLWIDFSYYADQFNIDRGPYRLVMLGVMFGIVVMALTIHNALHGGSAEFAASYTALRLIIILLYIQAWRFVPQSRELTARYIISFSVAFLLWLLSIGVPEPARFWLWAVALLIEISNGPITYLTIRNVPTQKSHMDERFGLFVIIVLGEAIIAVATGVSQTDWQWRSVLTGMGGFLTAVSLWWMYFERADESAIDQALRGGKRALLRSYIYGYSHVLAFMGIVATGVGIQFAIEAIADDHGFTTEARTVLCGGIALFLLGATLLQWASPSSLPKGVIGLRSLLALVSLCLIPLGSGVSPLVIVLVLSLSLVTLNRLDGIPLSTT</sequence>
<feature type="transmembrane region" description="Helical" evidence="1">
    <location>
        <begin position="344"/>
        <end position="371"/>
    </location>
</feature>
<dbReference type="RefSeq" id="WP_193993001.1">
    <property type="nucleotide sequence ID" value="NZ_JADEXP010000072.1"/>
</dbReference>
<keyword evidence="3" id="KW-1185">Reference proteome</keyword>